<dbReference type="Gene3D" id="1.10.10.60">
    <property type="entry name" value="Homeodomain-like"/>
    <property type="match status" value="1"/>
</dbReference>
<dbReference type="InterPro" id="IPR003313">
    <property type="entry name" value="AraC-bd"/>
</dbReference>
<keyword evidence="6" id="KW-1185">Reference proteome</keyword>
<dbReference type="InterPro" id="IPR050204">
    <property type="entry name" value="AraC_XylS_family_regulators"/>
</dbReference>
<evidence type="ECO:0000313" key="6">
    <source>
        <dbReference type="Proteomes" id="UP000001116"/>
    </source>
</evidence>
<evidence type="ECO:0000256" key="1">
    <source>
        <dbReference type="ARBA" id="ARBA00023015"/>
    </source>
</evidence>
<organism evidence="5 6">
    <name type="scientific">Kineococcus radiotolerans (strain ATCC BAA-149 / DSM 14245 / SRS30216)</name>
    <dbReference type="NCBI Taxonomy" id="266940"/>
    <lineage>
        <taxon>Bacteria</taxon>
        <taxon>Bacillati</taxon>
        <taxon>Actinomycetota</taxon>
        <taxon>Actinomycetes</taxon>
        <taxon>Kineosporiales</taxon>
        <taxon>Kineosporiaceae</taxon>
        <taxon>Kineococcus</taxon>
    </lineage>
</organism>
<dbReference type="eggNOG" id="COG2207">
    <property type="taxonomic scope" value="Bacteria"/>
</dbReference>
<dbReference type="GO" id="GO:0043565">
    <property type="term" value="F:sequence-specific DNA binding"/>
    <property type="evidence" value="ECO:0007669"/>
    <property type="project" value="InterPro"/>
</dbReference>
<dbReference type="Pfam" id="PF02311">
    <property type="entry name" value="AraC_binding"/>
    <property type="match status" value="1"/>
</dbReference>
<dbReference type="EMBL" id="CP000750">
    <property type="protein sequence ID" value="ABS05665.1"/>
    <property type="molecule type" value="Genomic_DNA"/>
</dbReference>
<sequence>MPGIAEVLHARFVAHAYPLHVHDTWTVLLVDAGAVRYDLGHRAHGTGSLVTVLPPHVPHDGRAATSAGFRKRVLYLEGDALPPALAGRAADAPELPDPRLAAAVRQLHAGLLDGREPLEVQSRAAVLVDAVGAHLSRAPAAPARDQPLARRLRSLLDAHVVEGLALARAADELGVTGAHLVRTFTREVGMPPHAYLTTRRVDLARRLLLAGHRPAEAAVLAGFHDQSHLNRHFRRVLGTTPGRFAGR</sequence>
<dbReference type="AlphaFoldDB" id="A6WFS6"/>
<proteinExistence type="predicted"/>
<feature type="domain" description="HTH araC/xylS-type" evidence="4">
    <location>
        <begin position="150"/>
        <end position="247"/>
    </location>
</feature>
<keyword evidence="2" id="KW-0238">DNA-binding</keyword>
<evidence type="ECO:0000259" key="4">
    <source>
        <dbReference type="PROSITE" id="PS01124"/>
    </source>
</evidence>
<keyword evidence="1" id="KW-0805">Transcription regulation</keyword>
<dbReference type="Proteomes" id="UP000001116">
    <property type="component" value="Chromosome"/>
</dbReference>
<dbReference type="STRING" id="266940.Krad_4202"/>
<dbReference type="SMART" id="SM00342">
    <property type="entry name" value="HTH_ARAC"/>
    <property type="match status" value="1"/>
</dbReference>
<dbReference type="InterPro" id="IPR009057">
    <property type="entry name" value="Homeodomain-like_sf"/>
</dbReference>
<dbReference type="InterPro" id="IPR037923">
    <property type="entry name" value="HTH-like"/>
</dbReference>
<name>A6WFS6_KINRD</name>
<reference evidence="6" key="1">
    <citation type="journal article" date="2008" name="PLoS ONE">
        <title>Survival in nuclear waste, extreme resistance, and potential applications gleaned from the genome sequence of Kineococcus radiotolerans SRS30216.</title>
        <authorList>
            <person name="Bagwell C.E."/>
            <person name="Bhat S."/>
            <person name="Hawkins G.M."/>
            <person name="Smith B.W."/>
            <person name="Biswas T."/>
            <person name="Hoover T.R."/>
            <person name="Saunders E."/>
            <person name="Han C.S."/>
            <person name="Tsodikov O.V."/>
            <person name="Shimkets L.J."/>
        </authorList>
    </citation>
    <scope>NUCLEOTIDE SEQUENCE [LARGE SCALE GENOMIC DNA]</scope>
    <source>
        <strain evidence="6">ATCC BAA-149 / DSM 14245 / SRS30216</strain>
    </source>
</reference>
<dbReference type="InterPro" id="IPR018060">
    <property type="entry name" value="HTH_AraC"/>
</dbReference>
<evidence type="ECO:0000256" key="2">
    <source>
        <dbReference type="ARBA" id="ARBA00023125"/>
    </source>
</evidence>
<keyword evidence="3" id="KW-0804">Transcription</keyword>
<dbReference type="KEGG" id="kra:Krad_4202"/>
<dbReference type="PROSITE" id="PS01124">
    <property type="entry name" value="HTH_ARAC_FAMILY_2"/>
    <property type="match status" value="1"/>
</dbReference>
<dbReference type="SUPFAM" id="SSF46689">
    <property type="entry name" value="Homeodomain-like"/>
    <property type="match status" value="2"/>
</dbReference>
<evidence type="ECO:0000313" key="5">
    <source>
        <dbReference type="EMBL" id="ABS05665.1"/>
    </source>
</evidence>
<dbReference type="SUPFAM" id="SSF51215">
    <property type="entry name" value="Regulatory protein AraC"/>
    <property type="match status" value="1"/>
</dbReference>
<protein>
    <submittedName>
        <fullName evidence="5">Transcriptional regulator, AraC family</fullName>
    </submittedName>
</protein>
<evidence type="ECO:0000256" key="3">
    <source>
        <dbReference type="ARBA" id="ARBA00023163"/>
    </source>
</evidence>
<gene>
    <name evidence="5" type="ordered locus">Krad_4202</name>
</gene>
<dbReference type="PANTHER" id="PTHR46796:SF2">
    <property type="entry name" value="TRANSCRIPTIONAL REGULATORY PROTEIN"/>
    <property type="match status" value="1"/>
</dbReference>
<dbReference type="PANTHER" id="PTHR46796">
    <property type="entry name" value="HTH-TYPE TRANSCRIPTIONAL ACTIVATOR RHAS-RELATED"/>
    <property type="match status" value="1"/>
</dbReference>
<accession>A6WFS6</accession>
<dbReference type="Pfam" id="PF12833">
    <property type="entry name" value="HTH_18"/>
    <property type="match status" value="1"/>
</dbReference>
<dbReference type="HOGENOM" id="CLU_000445_88_16_11"/>
<dbReference type="GO" id="GO:0003700">
    <property type="term" value="F:DNA-binding transcription factor activity"/>
    <property type="evidence" value="ECO:0007669"/>
    <property type="project" value="InterPro"/>
</dbReference>